<dbReference type="GO" id="GO:0042709">
    <property type="term" value="C:succinate-CoA ligase complex"/>
    <property type="evidence" value="ECO:0007669"/>
    <property type="project" value="TreeGrafter"/>
</dbReference>
<dbReference type="GO" id="GO:0004775">
    <property type="term" value="F:succinate-CoA ligase (ADP-forming) activity"/>
    <property type="evidence" value="ECO:0007669"/>
    <property type="project" value="TreeGrafter"/>
</dbReference>
<dbReference type="SUPFAM" id="SSF56059">
    <property type="entry name" value="Glutathione synthetase ATP-binding domain-like"/>
    <property type="match status" value="1"/>
</dbReference>
<keyword evidence="6" id="KW-0444">Lipid biosynthesis</keyword>
<feature type="domain" description="ATP-citrate synthase citrate-binding" evidence="14">
    <location>
        <begin position="243"/>
        <end position="419"/>
    </location>
</feature>
<dbReference type="InterPro" id="IPR056749">
    <property type="entry name" value="Citrate_synth_N"/>
</dbReference>
<accession>A0A0T6BD56</accession>
<evidence type="ECO:0000259" key="14">
    <source>
        <dbReference type="Pfam" id="PF16114"/>
    </source>
</evidence>
<dbReference type="InterPro" id="IPR017866">
    <property type="entry name" value="Succ-CoA_synthase_bsu_CS"/>
</dbReference>
<evidence type="ECO:0000256" key="10">
    <source>
        <dbReference type="ARBA" id="ARBA00022840"/>
    </source>
</evidence>
<evidence type="ECO:0000256" key="2">
    <source>
        <dbReference type="ARBA" id="ARBA00005899"/>
    </source>
</evidence>
<dbReference type="SUPFAM" id="SSF52210">
    <property type="entry name" value="Succinyl-CoA synthetase domains"/>
    <property type="match status" value="1"/>
</dbReference>
<keyword evidence="12" id="KW-0012">Acyltransferase</keyword>
<dbReference type="Pfam" id="PF16114">
    <property type="entry name" value="Citrate_bind"/>
    <property type="match status" value="1"/>
</dbReference>
<comment type="similarity">
    <text evidence="2">In the C-terminal section; belongs to the succinate/malate CoA ligase alpha subunit family.</text>
</comment>
<keyword evidence="17" id="KW-1185">Reference proteome</keyword>
<keyword evidence="5" id="KW-0963">Cytoplasm</keyword>
<protein>
    <recommendedName>
        <fullName evidence="4">ATP citrate synthase</fullName>
        <ecNumber evidence="4">2.3.3.8</ecNumber>
    </recommendedName>
</protein>
<dbReference type="PANTHER" id="PTHR11815">
    <property type="entry name" value="SUCCINYL-COA SYNTHETASE BETA CHAIN"/>
    <property type="match status" value="1"/>
</dbReference>
<dbReference type="GO" id="GO:0006104">
    <property type="term" value="P:succinyl-CoA metabolic process"/>
    <property type="evidence" value="ECO:0007669"/>
    <property type="project" value="TreeGrafter"/>
</dbReference>
<dbReference type="GO" id="GO:0003878">
    <property type="term" value="F:ATP citrate synthase activity"/>
    <property type="evidence" value="ECO:0007669"/>
    <property type="project" value="UniProtKB-EC"/>
</dbReference>
<sequence>MSAKAIREATGKELINRLLEANTAAVRCKFASVTPETSFSALTETAPWLQRDKLVVKPDQLIKRRGKLGLIAVNKNFEEVKQWISERMNKDQKIGSAVGKLRNFIIEPFIPHKPEEEMYICIYSHRFADTILFYHQGGVDIGDVDSKALKLEVPVDESLDSSKIDKVLLKEVPATKKAMLNKFITALYKLYVELYFTYLEVNPLVVTEKEIYILDLAAKLDATAEFLCRPQWGDIEYPPPFGRDAYTEEAYIADLDAKSGASLKLTILNKKGRIWTMVAGGGASVIYSDTICDYGGASELANYGEYSGAPSEQQTYEYAKTILSLMCQEKHPEGKVLIIGGGIANFTNVAATFRGIITALREFQQRLIDNKISIFVRRAGPNYQEGLRRMREVGQTLGIPLYVFGPETHMTAICGMALGKKPIPEENAVSHETTTANFLLPSQSGSSYNFTNETTS</sequence>
<dbReference type="PROSITE" id="PS01217">
    <property type="entry name" value="SUCCINYL_COA_LIG_3"/>
    <property type="match status" value="1"/>
</dbReference>
<reference evidence="16 17" key="1">
    <citation type="submission" date="2015-09" db="EMBL/GenBank/DDBJ databases">
        <title>Draft genome of the scarab beetle Oryctes borbonicus.</title>
        <authorList>
            <person name="Meyer J.M."/>
            <person name="Markov G.V."/>
            <person name="Baskaran P."/>
            <person name="Herrmann M."/>
            <person name="Sommer R.J."/>
            <person name="Roedelsperger C."/>
        </authorList>
    </citation>
    <scope>NUCLEOTIDE SEQUENCE [LARGE SCALE GENOMIC DNA]</scope>
    <source>
        <strain evidence="16">OB123</strain>
        <tissue evidence="16">Whole animal</tissue>
    </source>
</reference>
<dbReference type="Gene3D" id="3.40.50.261">
    <property type="entry name" value="Succinyl-CoA synthetase domains"/>
    <property type="match status" value="1"/>
</dbReference>
<name>A0A0T6BD56_9SCAR</name>
<dbReference type="FunFam" id="3.40.50.261:FF:000004">
    <property type="entry name" value="ATP-citrate synthase subunit"/>
    <property type="match status" value="1"/>
</dbReference>
<dbReference type="GO" id="GO:0006099">
    <property type="term" value="P:tricarboxylic acid cycle"/>
    <property type="evidence" value="ECO:0007669"/>
    <property type="project" value="TreeGrafter"/>
</dbReference>
<dbReference type="InterPro" id="IPR032263">
    <property type="entry name" value="Citrate-bd"/>
</dbReference>
<feature type="domain" description="ATP-citrate synthase ATP-grasp" evidence="15">
    <location>
        <begin position="2"/>
        <end position="232"/>
    </location>
</feature>
<dbReference type="FunFam" id="3.30.470.110:FF:000003">
    <property type="entry name" value="ATP-citrate synthase subunit 2"/>
    <property type="match status" value="1"/>
</dbReference>
<keyword evidence="7" id="KW-0597">Phosphoprotein</keyword>
<comment type="similarity">
    <text evidence="3">In the N-terminal section; belongs to the succinate/malate CoA ligase beta subunit family.</text>
</comment>
<comment type="subcellular location">
    <subcellularLocation>
        <location evidence="1">Cytoplasm</location>
    </subcellularLocation>
</comment>
<dbReference type="OrthoDB" id="3261737at2759"/>
<gene>
    <name evidence="16" type="ORF">AMK59_2602</name>
</gene>
<comment type="catalytic activity">
    <reaction evidence="13">
        <text>oxaloacetate + acetyl-CoA + ADP + phosphate = citrate + ATP + CoA</text>
        <dbReference type="Rhea" id="RHEA:21160"/>
        <dbReference type="ChEBI" id="CHEBI:16452"/>
        <dbReference type="ChEBI" id="CHEBI:16947"/>
        <dbReference type="ChEBI" id="CHEBI:30616"/>
        <dbReference type="ChEBI" id="CHEBI:43474"/>
        <dbReference type="ChEBI" id="CHEBI:57287"/>
        <dbReference type="ChEBI" id="CHEBI:57288"/>
        <dbReference type="ChEBI" id="CHEBI:456216"/>
        <dbReference type="EC" id="2.3.3.8"/>
    </reaction>
</comment>
<dbReference type="InterPro" id="IPR016102">
    <property type="entry name" value="Succinyl-CoA_synth-like"/>
</dbReference>
<dbReference type="EMBL" id="LJIG01001652">
    <property type="protein sequence ID" value="KRT85288.1"/>
    <property type="molecule type" value="Genomic_DNA"/>
</dbReference>
<dbReference type="EC" id="2.3.3.8" evidence="4"/>
<evidence type="ECO:0000256" key="5">
    <source>
        <dbReference type="ARBA" id="ARBA00022490"/>
    </source>
</evidence>
<evidence type="ECO:0000313" key="17">
    <source>
        <dbReference type="Proteomes" id="UP000051574"/>
    </source>
</evidence>
<dbReference type="PANTHER" id="PTHR11815:SF10">
    <property type="entry name" value="SUCCINATE--COA LIGASE [GDP-FORMING] SUBUNIT BETA, MITOCHONDRIAL"/>
    <property type="match status" value="1"/>
</dbReference>
<dbReference type="Pfam" id="PF24948">
    <property type="entry name" value="Citrate_synth_N"/>
    <property type="match status" value="1"/>
</dbReference>
<keyword evidence="8" id="KW-0808">Transferase</keyword>
<comment type="caution">
    <text evidence="16">The sequence shown here is derived from an EMBL/GenBank/DDBJ whole genome shotgun (WGS) entry which is preliminary data.</text>
</comment>
<evidence type="ECO:0000259" key="15">
    <source>
        <dbReference type="Pfam" id="PF24948"/>
    </source>
</evidence>
<dbReference type="Proteomes" id="UP000051574">
    <property type="component" value="Unassembled WGS sequence"/>
</dbReference>
<dbReference type="GO" id="GO:0006629">
    <property type="term" value="P:lipid metabolic process"/>
    <property type="evidence" value="ECO:0007669"/>
    <property type="project" value="UniProtKB-KW"/>
</dbReference>
<evidence type="ECO:0000256" key="1">
    <source>
        <dbReference type="ARBA" id="ARBA00004496"/>
    </source>
</evidence>
<evidence type="ECO:0000256" key="8">
    <source>
        <dbReference type="ARBA" id="ARBA00022679"/>
    </source>
</evidence>
<keyword evidence="10" id="KW-0067">ATP-binding</keyword>
<evidence type="ECO:0000256" key="4">
    <source>
        <dbReference type="ARBA" id="ARBA00012639"/>
    </source>
</evidence>
<evidence type="ECO:0000256" key="12">
    <source>
        <dbReference type="ARBA" id="ARBA00023315"/>
    </source>
</evidence>
<dbReference type="Gene3D" id="3.30.470.110">
    <property type="match status" value="1"/>
</dbReference>
<evidence type="ECO:0000256" key="7">
    <source>
        <dbReference type="ARBA" id="ARBA00022553"/>
    </source>
</evidence>
<evidence type="ECO:0000256" key="6">
    <source>
        <dbReference type="ARBA" id="ARBA00022516"/>
    </source>
</evidence>
<keyword evidence="9" id="KW-0547">Nucleotide-binding</keyword>
<evidence type="ECO:0000256" key="11">
    <source>
        <dbReference type="ARBA" id="ARBA00023098"/>
    </source>
</evidence>
<dbReference type="GO" id="GO:0005524">
    <property type="term" value="F:ATP binding"/>
    <property type="evidence" value="ECO:0007669"/>
    <property type="project" value="UniProtKB-KW"/>
</dbReference>
<evidence type="ECO:0000256" key="3">
    <source>
        <dbReference type="ARBA" id="ARBA00010719"/>
    </source>
</evidence>
<evidence type="ECO:0000256" key="9">
    <source>
        <dbReference type="ARBA" id="ARBA00022741"/>
    </source>
</evidence>
<organism evidence="16 17">
    <name type="scientific">Oryctes borbonicus</name>
    <dbReference type="NCBI Taxonomy" id="1629725"/>
    <lineage>
        <taxon>Eukaryota</taxon>
        <taxon>Metazoa</taxon>
        <taxon>Ecdysozoa</taxon>
        <taxon>Arthropoda</taxon>
        <taxon>Hexapoda</taxon>
        <taxon>Insecta</taxon>
        <taxon>Pterygota</taxon>
        <taxon>Neoptera</taxon>
        <taxon>Endopterygota</taxon>
        <taxon>Coleoptera</taxon>
        <taxon>Polyphaga</taxon>
        <taxon>Scarabaeiformia</taxon>
        <taxon>Scarabaeidae</taxon>
        <taxon>Dynastinae</taxon>
        <taxon>Oryctes</taxon>
    </lineage>
</organism>
<dbReference type="AlphaFoldDB" id="A0A0T6BD56"/>
<feature type="non-terminal residue" evidence="16">
    <location>
        <position position="456"/>
    </location>
</feature>
<keyword evidence="11" id="KW-0443">Lipid metabolism</keyword>
<proteinExistence type="inferred from homology"/>
<evidence type="ECO:0000313" key="16">
    <source>
        <dbReference type="EMBL" id="KRT85288.1"/>
    </source>
</evidence>
<evidence type="ECO:0000256" key="13">
    <source>
        <dbReference type="ARBA" id="ARBA00047593"/>
    </source>
</evidence>